<dbReference type="GO" id="GO:0016592">
    <property type="term" value="C:mediator complex"/>
    <property type="evidence" value="ECO:0007669"/>
    <property type="project" value="InterPro"/>
</dbReference>
<dbReference type="GO" id="GO:0006355">
    <property type="term" value="P:regulation of DNA-templated transcription"/>
    <property type="evidence" value="ECO:0007669"/>
    <property type="project" value="InterPro"/>
</dbReference>
<evidence type="ECO:0000256" key="10">
    <source>
        <dbReference type="ARBA" id="ARBA00031978"/>
    </source>
</evidence>
<keyword evidence="5" id="KW-0805">Transcription regulation</keyword>
<dbReference type="PROSITE" id="PS51367">
    <property type="entry name" value="THAUMATIN_2"/>
    <property type="match status" value="1"/>
</dbReference>
<dbReference type="InterPro" id="IPR037176">
    <property type="entry name" value="Osmotin/thaumatin-like_sf"/>
</dbReference>
<comment type="function">
    <text evidence="9">Component of the Mediator complex, a coactivator involved in the regulated transcription of nearly all RNA polymerase II-dependent genes. Mediator functions as a bridge to convey information from gene-specific regulatory proteins to the basal RNA polymerase II transcription machinery. Mediator is recruited to promoters by direct interactions with regulatory proteins and serves as a scaffold for the assembly of a functional preinitiation complex with RNA polymerase II and the general transcription factors.</text>
</comment>
<evidence type="ECO:0000313" key="13">
    <source>
        <dbReference type="Proteomes" id="UP001148614"/>
    </source>
</evidence>
<feature type="signal peptide" evidence="11">
    <location>
        <begin position="1"/>
        <end position="36"/>
    </location>
</feature>
<reference evidence="12" key="1">
    <citation type="submission" date="2022-07" db="EMBL/GenBank/DDBJ databases">
        <title>Genome Sequence of Xylaria arbuscula.</title>
        <authorList>
            <person name="Buettner E."/>
        </authorList>
    </citation>
    <scope>NUCLEOTIDE SEQUENCE</scope>
    <source>
        <strain evidence="12">VT107</strain>
    </source>
</reference>
<dbReference type="InterPro" id="IPR001938">
    <property type="entry name" value="Thaumatin"/>
</dbReference>
<dbReference type="FunFam" id="1.10.10.1340:FF:000002">
    <property type="entry name" value="Mediator of RNA polymerase II transcription subunit 31"/>
    <property type="match status" value="1"/>
</dbReference>
<dbReference type="InterPro" id="IPR038089">
    <property type="entry name" value="Med31_sf"/>
</dbReference>
<dbReference type="GO" id="GO:0003712">
    <property type="term" value="F:transcription coregulator activity"/>
    <property type="evidence" value="ECO:0007669"/>
    <property type="project" value="InterPro"/>
</dbReference>
<keyword evidence="7" id="KW-0804">Transcription</keyword>
<evidence type="ECO:0000256" key="3">
    <source>
        <dbReference type="ARBA" id="ARBA00011837"/>
    </source>
</evidence>
<dbReference type="SUPFAM" id="SSF49870">
    <property type="entry name" value="Osmotin, thaumatin-like protein"/>
    <property type="match status" value="1"/>
</dbReference>
<dbReference type="Gene3D" id="1.10.10.1340">
    <property type="entry name" value="Mediator of RNA polymerase II, submodule Med31 (Soh1)"/>
    <property type="match status" value="1"/>
</dbReference>
<dbReference type="SMART" id="SM00205">
    <property type="entry name" value="THN"/>
    <property type="match status" value="1"/>
</dbReference>
<evidence type="ECO:0000256" key="5">
    <source>
        <dbReference type="ARBA" id="ARBA00023015"/>
    </source>
</evidence>
<keyword evidence="6" id="KW-0010">Activator</keyword>
<protein>
    <recommendedName>
        <fullName evidence="4">Mediator of RNA polymerase II transcription subunit 31</fullName>
    </recommendedName>
    <alternativeName>
        <fullName evidence="10">Mediator complex subunit 31</fullName>
    </alternativeName>
</protein>
<dbReference type="Proteomes" id="UP001148614">
    <property type="component" value="Unassembled WGS sequence"/>
</dbReference>
<dbReference type="Pfam" id="PF05669">
    <property type="entry name" value="Med31"/>
    <property type="match status" value="1"/>
</dbReference>
<evidence type="ECO:0000256" key="1">
    <source>
        <dbReference type="ARBA" id="ARBA00004123"/>
    </source>
</evidence>
<evidence type="ECO:0000256" key="4">
    <source>
        <dbReference type="ARBA" id="ARBA00019660"/>
    </source>
</evidence>
<evidence type="ECO:0000256" key="9">
    <source>
        <dbReference type="ARBA" id="ARBA00025687"/>
    </source>
</evidence>
<dbReference type="InterPro" id="IPR008831">
    <property type="entry name" value="Mediator_Med31"/>
</dbReference>
<dbReference type="PRINTS" id="PR00347">
    <property type="entry name" value="THAUMATIN"/>
</dbReference>
<proteinExistence type="inferred from homology"/>
<evidence type="ECO:0000256" key="11">
    <source>
        <dbReference type="SAM" id="SignalP"/>
    </source>
</evidence>
<feature type="chain" id="PRO_5040903668" description="Mediator of RNA polymerase II transcription subunit 31" evidence="11">
    <location>
        <begin position="37"/>
        <end position="526"/>
    </location>
</feature>
<gene>
    <name evidence="12" type="ORF">NPX13_g8030</name>
</gene>
<keyword evidence="13" id="KW-1185">Reference proteome</keyword>
<evidence type="ECO:0000256" key="8">
    <source>
        <dbReference type="ARBA" id="ARBA00023242"/>
    </source>
</evidence>
<comment type="caution">
    <text evidence="12">The sequence shown here is derived from an EMBL/GenBank/DDBJ whole genome shotgun (WGS) entry which is preliminary data.</text>
</comment>
<evidence type="ECO:0000256" key="2">
    <source>
        <dbReference type="ARBA" id="ARBA00006378"/>
    </source>
</evidence>
<accession>A0A9W8TIQ4</accession>
<name>A0A9W8TIQ4_9PEZI</name>
<dbReference type="VEuPathDB" id="FungiDB:F4678DRAFT_187764"/>
<dbReference type="EMBL" id="JANPWZ010001690">
    <property type="protein sequence ID" value="KAJ3563916.1"/>
    <property type="molecule type" value="Genomic_DNA"/>
</dbReference>
<comment type="similarity">
    <text evidence="2">Belongs to the Mediator complex subunit 31 family.</text>
</comment>
<dbReference type="AlphaFoldDB" id="A0A9W8TIQ4"/>
<keyword evidence="8" id="KW-0539">Nucleus</keyword>
<evidence type="ECO:0000313" key="12">
    <source>
        <dbReference type="EMBL" id="KAJ3563916.1"/>
    </source>
</evidence>
<comment type="subunit">
    <text evidence="3">Component of the Mediator complex.</text>
</comment>
<dbReference type="PANTHER" id="PTHR31048">
    <property type="entry name" value="OS03G0233200 PROTEIN"/>
    <property type="match status" value="1"/>
</dbReference>
<evidence type="ECO:0000256" key="6">
    <source>
        <dbReference type="ARBA" id="ARBA00023159"/>
    </source>
</evidence>
<dbReference type="Pfam" id="PF00314">
    <property type="entry name" value="Thaumatin"/>
    <property type="match status" value="1"/>
</dbReference>
<sequence length="526" mass="57657">MRQPSFIRRSQSDMMLRAVGLSTSLLLLFHIPEAAAVVYPSNHELFKFDYLSPSQAVKGITRPLTKRDNAIPLIVTNNCPEIVWPGIASQSGDAPESHGFELGPGKSRNLTVGPTWAGRVWGRTNCTVGGDTATCQTGDCLGKLDCVFGGSAPATLAEFNLAGGINGDQTFYDVSLVDGYNLPLGIVYHAAQNTTFIPPNLVNPTCIATSGFLSAPSQTGLTYTNVTYPMPYQPTLTNPELTDWCPWDLQAFPPDKPGDGVYPYPDDNIQRPIFDPCLSACALNHKPRDCCTGKFNDPDVCKPGIYSKYAKYVCPDAYSFAFDDQASTFIIPMGGGWEVVFCPEGRSTNILATFSDELHHIASAGTVTPQILLNAMNHLKPPPLSNALQLPKPTEGHALVLLEMMSSDVPMGQASPPIPEAEPKYGGFTRFEIELEFVQSLANPFYLNHLASQKLLNDPAFVAYLAYLQYWSRPPYIKYLNYPGPTLKHLELLQEERFRQDIISPDLAQALAAEGVKASVEWHKDE</sequence>
<organism evidence="12 13">
    <name type="scientific">Xylaria arbuscula</name>
    <dbReference type="NCBI Taxonomy" id="114810"/>
    <lineage>
        <taxon>Eukaryota</taxon>
        <taxon>Fungi</taxon>
        <taxon>Dikarya</taxon>
        <taxon>Ascomycota</taxon>
        <taxon>Pezizomycotina</taxon>
        <taxon>Sordariomycetes</taxon>
        <taxon>Xylariomycetidae</taxon>
        <taxon>Xylariales</taxon>
        <taxon>Xylariaceae</taxon>
        <taxon>Xylaria</taxon>
    </lineage>
</organism>
<dbReference type="Gene3D" id="2.60.110.10">
    <property type="entry name" value="Thaumatin"/>
    <property type="match status" value="1"/>
</dbReference>
<keyword evidence="11" id="KW-0732">Signal</keyword>
<evidence type="ECO:0000256" key="7">
    <source>
        <dbReference type="ARBA" id="ARBA00023163"/>
    </source>
</evidence>
<comment type="subcellular location">
    <subcellularLocation>
        <location evidence="1">Nucleus</location>
    </subcellularLocation>
</comment>
<dbReference type="VEuPathDB" id="FungiDB:F4678DRAFT_187848"/>